<name>A0A5D0MG52_FLESI</name>
<accession>A0A5D0MG52</accession>
<dbReference type="RefSeq" id="WP_303701828.1">
    <property type="nucleotide sequence ID" value="NZ_VSIV01000297.1"/>
</dbReference>
<sequence length="182" mass="20263">MKKTILISIITFIFSFCVFTLFLFPYGTIAKYFLNNAIKQNRIPVDYSQIQSSPFGTTIENIEYFYRNKLSLGTLKINYSPLILITKSVSVHTADSPLNVSAVYNGKTVNIKANQPISKIAQIFPEVGEYVKEGEVRAEGQINPANMQGKADIVISNLSVATPVFPSLNFRKITASLTLNKN</sequence>
<dbReference type="EMBL" id="VSIV01000297">
    <property type="protein sequence ID" value="TYB32657.1"/>
    <property type="molecule type" value="Genomic_DNA"/>
</dbReference>
<evidence type="ECO:0000313" key="2">
    <source>
        <dbReference type="Proteomes" id="UP000323337"/>
    </source>
</evidence>
<dbReference type="Proteomes" id="UP000323337">
    <property type="component" value="Unassembled WGS sequence"/>
</dbReference>
<protein>
    <submittedName>
        <fullName evidence="1">Uncharacterized protein</fullName>
    </submittedName>
</protein>
<evidence type="ECO:0000313" key="1">
    <source>
        <dbReference type="EMBL" id="TYB32657.1"/>
    </source>
</evidence>
<proteinExistence type="predicted"/>
<organism evidence="1 2">
    <name type="scientific">Flexistipes sinusarabici</name>
    <dbReference type="NCBI Taxonomy" id="2352"/>
    <lineage>
        <taxon>Bacteria</taxon>
        <taxon>Pseudomonadati</taxon>
        <taxon>Deferribacterota</taxon>
        <taxon>Deferribacteres</taxon>
        <taxon>Deferribacterales</taxon>
        <taxon>Flexistipitaceae</taxon>
        <taxon>Flexistipes</taxon>
    </lineage>
</organism>
<comment type="caution">
    <text evidence="1">The sequence shown here is derived from an EMBL/GenBank/DDBJ whole genome shotgun (WGS) entry which is preliminary data.</text>
</comment>
<reference evidence="1 2" key="1">
    <citation type="submission" date="2019-08" db="EMBL/GenBank/DDBJ databases">
        <title>Genomic characterization of a novel candidate phylum (ARYD3) from a high temperature, high salinity tertiary oil reservoir in north central Oklahoma, USA.</title>
        <authorList>
            <person name="Youssef N.H."/>
            <person name="Yadav A."/>
            <person name="Elshahed M.S."/>
        </authorList>
    </citation>
    <scope>NUCLEOTIDE SEQUENCE [LARGE SCALE GENOMIC DNA]</scope>
    <source>
        <strain evidence="1">ARYD1</strain>
    </source>
</reference>
<feature type="non-terminal residue" evidence="1">
    <location>
        <position position="182"/>
    </location>
</feature>
<gene>
    <name evidence="1" type="ORF">FXF49_10400</name>
</gene>
<dbReference type="AlphaFoldDB" id="A0A5D0MG52"/>